<dbReference type="PANTHER" id="PTHR24348">
    <property type="entry name" value="SERINE/THREONINE-PROTEIN KINASE UNC-51-RELATED"/>
    <property type="match status" value="1"/>
</dbReference>
<keyword evidence="5" id="KW-0067">ATP-binding</keyword>
<dbReference type="InterPro" id="IPR000719">
    <property type="entry name" value="Prot_kinase_dom"/>
</dbReference>
<dbReference type="GO" id="GO:0061709">
    <property type="term" value="P:reticulophagy"/>
    <property type="evidence" value="ECO:0007669"/>
    <property type="project" value="TreeGrafter"/>
</dbReference>
<dbReference type="Gene3D" id="1.10.510.10">
    <property type="entry name" value="Transferase(Phosphotransferase) domain 1"/>
    <property type="match status" value="1"/>
</dbReference>
<evidence type="ECO:0000256" key="5">
    <source>
        <dbReference type="ARBA" id="ARBA00022840"/>
    </source>
</evidence>
<dbReference type="PANTHER" id="PTHR24348:SF22">
    <property type="entry name" value="NON-SPECIFIC SERINE_THREONINE PROTEIN KINASE"/>
    <property type="match status" value="1"/>
</dbReference>
<proteinExistence type="predicted"/>
<dbReference type="GO" id="GO:0034045">
    <property type="term" value="C:phagophore assembly site membrane"/>
    <property type="evidence" value="ECO:0007669"/>
    <property type="project" value="TreeGrafter"/>
</dbReference>
<dbReference type="STRING" id="44941.A0A397VJI5"/>
<dbReference type="GO" id="GO:0000422">
    <property type="term" value="P:autophagy of mitochondrion"/>
    <property type="evidence" value="ECO:0007669"/>
    <property type="project" value="TreeGrafter"/>
</dbReference>
<evidence type="ECO:0000256" key="2">
    <source>
        <dbReference type="ARBA" id="ARBA00022679"/>
    </source>
</evidence>
<dbReference type="AlphaFoldDB" id="A0A397VJI5"/>
<protein>
    <recommendedName>
        <fullName evidence="1">non-specific serine/threonine protein kinase</fullName>
        <ecNumber evidence="1">2.7.11.1</ecNumber>
    </recommendedName>
</protein>
<dbReference type="GO" id="GO:0004674">
    <property type="term" value="F:protein serine/threonine kinase activity"/>
    <property type="evidence" value="ECO:0007669"/>
    <property type="project" value="UniProtKB-EC"/>
</dbReference>
<comment type="caution">
    <text evidence="7">The sequence shown here is derived from an EMBL/GenBank/DDBJ whole genome shotgun (WGS) entry which is preliminary data.</text>
</comment>
<evidence type="ECO:0000256" key="3">
    <source>
        <dbReference type="ARBA" id="ARBA00022741"/>
    </source>
</evidence>
<dbReference type="InterPro" id="IPR045269">
    <property type="entry name" value="Atg1-like"/>
</dbReference>
<dbReference type="GO" id="GO:0010506">
    <property type="term" value="P:regulation of autophagy"/>
    <property type="evidence" value="ECO:0007669"/>
    <property type="project" value="InterPro"/>
</dbReference>
<dbReference type="GO" id="GO:0005776">
    <property type="term" value="C:autophagosome"/>
    <property type="evidence" value="ECO:0007669"/>
    <property type="project" value="TreeGrafter"/>
</dbReference>
<organism evidence="7 8">
    <name type="scientific">Gigaspora rosea</name>
    <dbReference type="NCBI Taxonomy" id="44941"/>
    <lineage>
        <taxon>Eukaryota</taxon>
        <taxon>Fungi</taxon>
        <taxon>Fungi incertae sedis</taxon>
        <taxon>Mucoromycota</taxon>
        <taxon>Glomeromycotina</taxon>
        <taxon>Glomeromycetes</taxon>
        <taxon>Diversisporales</taxon>
        <taxon>Gigasporaceae</taxon>
        <taxon>Gigaspora</taxon>
    </lineage>
</organism>
<sequence length="258" mass="29798">MSSPNVQNKYPEWLKKEQNEGNIVFYDYSQFKNVKDIGKDPKTENLMLVLQYANGENLRQYLRSKWHEDIFEISLKKVIKIVKQITLGLMFLHKNNIIHCDLHPKNILINNDEFLIADFGLARKVNDSLVTSLATQHGLPAYVDPQCLEQPGKKRDEKSDVYSLEETVVEEFITNDNQKPIPILTRNGAYNLFPIGPTIQTLNEPSLRNPNQTSPDDTIESITQVQIRYEVEADNRQESLQINPDDVNALRSQRIDLF</sequence>
<keyword evidence="8" id="KW-1185">Reference proteome</keyword>
<dbReference type="EC" id="2.7.11.1" evidence="1"/>
<dbReference type="EMBL" id="QKWP01000299">
    <property type="protein sequence ID" value="RIB22640.1"/>
    <property type="molecule type" value="Genomic_DNA"/>
</dbReference>
<feature type="domain" description="Protein kinase" evidence="6">
    <location>
        <begin position="1"/>
        <end position="258"/>
    </location>
</feature>
<dbReference type="GO" id="GO:0034727">
    <property type="term" value="P:piecemeal microautophagy of the nucleus"/>
    <property type="evidence" value="ECO:0007669"/>
    <property type="project" value="TreeGrafter"/>
</dbReference>
<evidence type="ECO:0000256" key="1">
    <source>
        <dbReference type="ARBA" id="ARBA00012513"/>
    </source>
</evidence>
<dbReference type="GO" id="GO:0005524">
    <property type="term" value="F:ATP binding"/>
    <property type="evidence" value="ECO:0007669"/>
    <property type="project" value="UniProtKB-KW"/>
</dbReference>
<dbReference type="OrthoDB" id="248923at2759"/>
<dbReference type="SUPFAM" id="SSF56112">
    <property type="entry name" value="Protein kinase-like (PK-like)"/>
    <property type="match status" value="1"/>
</dbReference>
<gene>
    <name evidence="7" type="ORF">C2G38_2033395</name>
</gene>
<keyword evidence="4 7" id="KW-0418">Kinase</keyword>
<reference evidence="7 8" key="1">
    <citation type="submission" date="2018-06" db="EMBL/GenBank/DDBJ databases">
        <title>Comparative genomics reveals the genomic features of Rhizophagus irregularis, R. cerebriforme, R. diaphanum and Gigaspora rosea, and their symbiotic lifestyle signature.</title>
        <authorList>
            <person name="Morin E."/>
            <person name="San Clemente H."/>
            <person name="Chen E.C.H."/>
            <person name="De La Providencia I."/>
            <person name="Hainaut M."/>
            <person name="Kuo A."/>
            <person name="Kohler A."/>
            <person name="Murat C."/>
            <person name="Tang N."/>
            <person name="Roy S."/>
            <person name="Loubradou J."/>
            <person name="Henrissat B."/>
            <person name="Grigoriev I.V."/>
            <person name="Corradi N."/>
            <person name="Roux C."/>
            <person name="Martin F.M."/>
        </authorList>
    </citation>
    <scope>NUCLEOTIDE SEQUENCE [LARGE SCALE GENOMIC DNA]</scope>
    <source>
        <strain evidence="7 8">DAOM 194757</strain>
    </source>
</reference>
<accession>A0A397VJI5</accession>
<dbReference type="Pfam" id="PF00069">
    <property type="entry name" value="Pkinase"/>
    <property type="match status" value="1"/>
</dbReference>
<name>A0A397VJI5_9GLOM</name>
<evidence type="ECO:0000259" key="6">
    <source>
        <dbReference type="PROSITE" id="PS50011"/>
    </source>
</evidence>
<dbReference type="PROSITE" id="PS50011">
    <property type="entry name" value="PROTEIN_KINASE_DOM"/>
    <property type="match status" value="1"/>
</dbReference>
<dbReference type="Proteomes" id="UP000266673">
    <property type="component" value="Unassembled WGS sequence"/>
</dbReference>
<dbReference type="InterPro" id="IPR011009">
    <property type="entry name" value="Kinase-like_dom_sf"/>
</dbReference>
<keyword evidence="2" id="KW-0808">Transferase</keyword>
<evidence type="ECO:0000256" key="4">
    <source>
        <dbReference type="ARBA" id="ARBA00022777"/>
    </source>
</evidence>
<keyword evidence="3" id="KW-0547">Nucleotide-binding</keyword>
<dbReference type="GO" id="GO:0000045">
    <property type="term" value="P:autophagosome assembly"/>
    <property type="evidence" value="ECO:0007669"/>
    <property type="project" value="TreeGrafter"/>
</dbReference>
<evidence type="ECO:0000313" key="8">
    <source>
        <dbReference type="Proteomes" id="UP000266673"/>
    </source>
</evidence>
<evidence type="ECO:0000313" key="7">
    <source>
        <dbReference type="EMBL" id="RIB22640.1"/>
    </source>
</evidence>
<dbReference type="GO" id="GO:0042594">
    <property type="term" value="P:response to starvation"/>
    <property type="evidence" value="ECO:0007669"/>
    <property type="project" value="TreeGrafter"/>
</dbReference>
<dbReference type="GO" id="GO:0005829">
    <property type="term" value="C:cytosol"/>
    <property type="evidence" value="ECO:0007669"/>
    <property type="project" value="TreeGrafter"/>
</dbReference>